<dbReference type="EMBL" id="AZBU02000008">
    <property type="protein sequence ID" value="TKR66679.1"/>
    <property type="molecule type" value="Genomic_DNA"/>
</dbReference>
<evidence type="ECO:0000259" key="5">
    <source>
        <dbReference type="PROSITE" id="PS50090"/>
    </source>
</evidence>
<keyword evidence="3" id="KW-0539">Nucleus</keyword>
<reference evidence="7 8" key="2">
    <citation type="journal article" date="2019" name="G3 (Bethesda)">
        <title>Hybrid Assembly of the Genome of the Entomopathogenic Nematode Steinernema carpocapsae Identifies the X-Chromosome.</title>
        <authorList>
            <person name="Serra L."/>
            <person name="Macchietto M."/>
            <person name="Macias-Munoz A."/>
            <person name="McGill C.J."/>
            <person name="Rodriguez I.M."/>
            <person name="Rodriguez B."/>
            <person name="Murad R."/>
            <person name="Mortazavi A."/>
        </authorList>
    </citation>
    <scope>NUCLEOTIDE SEQUENCE [LARGE SCALE GENOMIC DNA]</scope>
    <source>
        <strain evidence="7 8">ALL</strain>
    </source>
</reference>
<evidence type="ECO:0000259" key="6">
    <source>
        <dbReference type="PROSITE" id="PS51204"/>
    </source>
</evidence>
<dbReference type="Proteomes" id="UP000298663">
    <property type="component" value="Unassembled WGS sequence"/>
</dbReference>
<proteinExistence type="predicted"/>
<dbReference type="PANTHER" id="PTHR46459">
    <property type="entry name" value="E1A-BINDING PROTEIN P400-RELATED"/>
    <property type="match status" value="1"/>
</dbReference>
<gene>
    <name evidence="7" type="ORF">L596_022936</name>
</gene>
<sequence>MGKSLLMDDEKMLSEEQDEAFFEAILMQMQSRVKPTSPNLLSCGPTECNGEKDGRNVEEWYLGKKNTSPQPSTSGLKPIKINVGRSMEIDASSTSSSLSNVTPRSAIEPTVERKVRHETAVMSRIKELSQTRLPMCVDPPGNKTQSDSFLEEVVLMATDFKGERNYKRNAASKVSSAIAQQVRDKETEAERQKQRASRKAEKNCGSNGWQEWTPDQDEHLLRAIAMYSEFYHDGIQFGMRVFNWRYVSDRVSFHTSIVRSPMDCQDRHRTLGSPIRTPGEYVNPWAPLPDPLPQLQPQPSGQSSTSIVFPTNPTMAIYKPPNRSWTLGNGTEGNLQEHAAAPTSQYYMDGPTLGAATGAPAVGATSFDVSGLATGIEGATIATGIEGTTLATGIEGGVGFSGGPASFGAAAGLTIGNGTEGNLANHAGAPQSTYQLDAPQYAALAAHY</sequence>
<dbReference type="InterPro" id="IPR014012">
    <property type="entry name" value="HSA_dom"/>
</dbReference>
<dbReference type="GO" id="GO:0006325">
    <property type="term" value="P:chromatin organization"/>
    <property type="evidence" value="ECO:0007669"/>
    <property type="project" value="UniProtKB-KW"/>
</dbReference>
<dbReference type="PANTHER" id="PTHR46459:SF1">
    <property type="entry name" value="E1A-BINDING PROTEIN P400"/>
    <property type="match status" value="1"/>
</dbReference>
<keyword evidence="2" id="KW-0156">Chromatin regulator</keyword>
<evidence type="ECO:0000256" key="2">
    <source>
        <dbReference type="ARBA" id="ARBA00022853"/>
    </source>
</evidence>
<dbReference type="STRING" id="34508.A0A4U5MC22"/>
<feature type="region of interest" description="Disordered" evidence="4">
    <location>
        <begin position="176"/>
        <end position="212"/>
    </location>
</feature>
<evidence type="ECO:0000313" key="8">
    <source>
        <dbReference type="Proteomes" id="UP000298663"/>
    </source>
</evidence>
<dbReference type="GO" id="GO:0006281">
    <property type="term" value="P:DNA repair"/>
    <property type="evidence" value="ECO:0007669"/>
    <property type="project" value="TreeGrafter"/>
</dbReference>
<keyword evidence="8" id="KW-1185">Reference proteome</keyword>
<feature type="compositionally biased region" description="Basic and acidic residues" evidence="4">
    <location>
        <begin position="182"/>
        <end position="202"/>
    </location>
</feature>
<name>A0A4U5MC22_STECR</name>
<comment type="subcellular location">
    <subcellularLocation>
        <location evidence="1">Nucleus</location>
    </subcellularLocation>
</comment>
<dbReference type="PROSITE" id="PS50090">
    <property type="entry name" value="MYB_LIKE"/>
    <property type="match status" value="1"/>
</dbReference>
<evidence type="ECO:0000256" key="4">
    <source>
        <dbReference type="SAM" id="MobiDB-lite"/>
    </source>
</evidence>
<feature type="domain" description="Myb-like" evidence="5">
    <location>
        <begin position="212"/>
        <end position="272"/>
    </location>
</feature>
<dbReference type="GO" id="GO:0000812">
    <property type="term" value="C:Swr1 complex"/>
    <property type="evidence" value="ECO:0007669"/>
    <property type="project" value="TreeGrafter"/>
</dbReference>
<dbReference type="AlphaFoldDB" id="A0A4U5MC22"/>
<evidence type="ECO:0000313" key="7">
    <source>
        <dbReference type="EMBL" id="TKR66679.1"/>
    </source>
</evidence>
<dbReference type="GO" id="GO:0003682">
    <property type="term" value="F:chromatin binding"/>
    <property type="evidence" value="ECO:0007669"/>
    <property type="project" value="TreeGrafter"/>
</dbReference>
<dbReference type="InterPro" id="IPR001005">
    <property type="entry name" value="SANT/Myb"/>
</dbReference>
<reference evidence="7 8" key="1">
    <citation type="journal article" date="2015" name="Genome Biol.">
        <title>Comparative genomics of Steinernema reveals deeply conserved gene regulatory networks.</title>
        <authorList>
            <person name="Dillman A.R."/>
            <person name="Macchietto M."/>
            <person name="Porter C.F."/>
            <person name="Rogers A."/>
            <person name="Williams B."/>
            <person name="Antoshechkin I."/>
            <person name="Lee M.M."/>
            <person name="Goodwin Z."/>
            <person name="Lu X."/>
            <person name="Lewis E.E."/>
            <person name="Goodrich-Blair H."/>
            <person name="Stock S.P."/>
            <person name="Adams B.J."/>
            <person name="Sternberg P.W."/>
            <person name="Mortazavi A."/>
        </authorList>
    </citation>
    <scope>NUCLEOTIDE SEQUENCE [LARGE SCALE GENOMIC DNA]</scope>
    <source>
        <strain evidence="7 8">ALL</strain>
    </source>
</reference>
<evidence type="ECO:0000256" key="3">
    <source>
        <dbReference type="ARBA" id="ARBA00023242"/>
    </source>
</evidence>
<dbReference type="GO" id="GO:0035267">
    <property type="term" value="C:NuA4 histone acetyltransferase complex"/>
    <property type="evidence" value="ECO:0007669"/>
    <property type="project" value="TreeGrafter"/>
</dbReference>
<dbReference type="SMART" id="SM00573">
    <property type="entry name" value="HSA"/>
    <property type="match status" value="1"/>
</dbReference>
<protein>
    <recommendedName>
        <fullName evidence="9">Myb-like domain-containing protein</fullName>
    </recommendedName>
</protein>
<organism evidence="7 8">
    <name type="scientific">Steinernema carpocapsae</name>
    <name type="common">Entomopathogenic nematode</name>
    <dbReference type="NCBI Taxonomy" id="34508"/>
    <lineage>
        <taxon>Eukaryota</taxon>
        <taxon>Metazoa</taxon>
        <taxon>Ecdysozoa</taxon>
        <taxon>Nematoda</taxon>
        <taxon>Chromadorea</taxon>
        <taxon>Rhabditida</taxon>
        <taxon>Tylenchina</taxon>
        <taxon>Panagrolaimomorpha</taxon>
        <taxon>Strongyloidoidea</taxon>
        <taxon>Steinernematidae</taxon>
        <taxon>Steinernema</taxon>
    </lineage>
</organism>
<evidence type="ECO:0008006" key="9">
    <source>
        <dbReference type="Google" id="ProtNLM"/>
    </source>
</evidence>
<dbReference type="OrthoDB" id="372624at2759"/>
<feature type="domain" description="HSA" evidence="6">
    <location>
        <begin position="133"/>
        <end position="206"/>
    </location>
</feature>
<evidence type="ECO:0000256" key="1">
    <source>
        <dbReference type="ARBA" id="ARBA00004123"/>
    </source>
</evidence>
<accession>A0A4U5MC22</accession>
<dbReference type="PROSITE" id="PS51204">
    <property type="entry name" value="HSA"/>
    <property type="match status" value="1"/>
</dbReference>
<dbReference type="Pfam" id="PF07529">
    <property type="entry name" value="HSA"/>
    <property type="match status" value="1"/>
</dbReference>
<comment type="caution">
    <text evidence="7">The sequence shown here is derived from an EMBL/GenBank/DDBJ whole genome shotgun (WGS) entry which is preliminary data.</text>
</comment>